<feature type="compositionally biased region" description="Basic and acidic residues" evidence="8">
    <location>
        <begin position="158"/>
        <end position="167"/>
    </location>
</feature>
<keyword evidence="4 7" id="KW-0863">Zinc-finger</keyword>
<dbReference type="AlphaFoldDB" id="A0A0C9SYB0"/>
<dbReference type="PROSITE" id="PS00028">
    <property type="entry name" value="ZINC_FINGER_C2H2_1"/>
    <property type="match status" value="1"/>
</dbReference>
<reference evidence="10 11" key="1">
    <citation type="submission" date="2014-06" db="EMBL/GenBank/DDBJ databases">
        <title>Evolutionary Origins and Diversification of the Mycorrhizal Mutualists.</title>
        <authorList>
            <consortium name="DOE Joint Genome Institute"/>
            <consortium name="Mycorrhizal Genomics Consortium"/>
            <person name="Kohler A."/>
            <person name="Kuo A."/>
            <person name="Nagy L.G."/>
            <person name="Floudas D."/>
            <person name="Copeland A."/>
            <person name="Barry K.W."/>
            <person name="Cichocki N."/>
            <person name="Veneault-Fourrey C."/>
            <person name="LaButti K."/>
            <person name="Lindquist E.A."/>
            <person name="Lipzen A."/>
            <person name="Lundell T."/>
            <person name="Morin E."/>
            <person name="Murat C."/>
            <person name="Riley R."/>
            <person name="Ohm R."/>
            <person name="Sun H."/>
            <person name="Tunlid A."/>
            <person name="Henrissat B."/>
            <person name="Grigoriev I.V."/>
            <person name="Hibbett D.S."/>
            <person name="Martin F."/>
        </authorList>
    </citation>
    <scope>NUCLEOTIDE SEQUENCE [LARGE SCALE GENOMIC DNA]</scope>
    <source>
        <strain evidence="10 11">FD-325 SS-3</strain>
    </source>
</reference>
<dbReference type="PANTHER" id="PTHR24394:SF29">
    <property type="entry name" value="MYONEURIN"/>
    <property type="match status" value="1"/>
</dbReference>
<feature type="compositionally biased region" description="Polar residues" evidence="8">
    <location>
        <begin position="212"/>
        <end position="230"/>
    </location>
</feature>
<keyword evidence="5" id="KW-0862">Zinc</keyword>
<dbReference type="GO" id="GO:0005634">
    <property type="term" value="C:nucleus"/>
    <property type="evidence" value="ECO:0007669"/>
    <property type="project" value="UniProtKB-SubCell"/>
</dbReference>
<dbReference type="SMART" id="SM00355">
    <property type="entry name" value="ZnF_C2H2"/>
    <property type="match status" value="1"/>
</dbReference>
<evidence type="ECO:0000313" key="11">
    <source>
        <dbReference type="Proteomes" id="UP000053263"/>
    </source>
</evidence>
<accession>A0A0C9SYB0</accession>
<dbReference type="SUPFAM" id="SSF57667">
    <property type="entry name" value="beta-beta-alpha zinc fingers"/>
    <property type="match status" value="1"/>
</dbReference>
<proteinExistence type="predicted"/>
<feature type="domain" description="C2H2-type" evidence="9">
    <location>
        <begin position="52"/>
        <end position="80"/>
    </location>
</feature>
<feature type="domain" description="C2H2-type" evidence="9">
    <location>
        <begin position="24"/>
        <end position="51"/>
    </location>
</feature>
<feature type="compositionally biased region" description="Polar residues" evidence="8">
    <location>
        <begin position="116"/>
        <end position="126"/>
    </location>
</feature>
<dbReference type="Pfam" id="PF00096">
    <property type="entry name" value="zf-C2H2"/>
    <property type="match status" value="1"/>
</dbReference>
<evidence type="ECO:0000256" key="8">
    <source>
        <dbReference type="SAM" id="MobiDB-lite"/>
    </source>
</evidence>
<gene>
    <name evidence="10" type="ORF">PLICRDRAFT_347224</name>
</gene>
<name>A0A0C9SYB0_PLICR</name>
<keyword evidence="2" id="KW-0479">Metal-binding</keyword>
<sequence>MNSTTMRSICDVDGVSRAASDDKYHCPTCDTAFTRRSNLRRHYAIHTRNLDFKCEGCNKAFARRVSRGSDQLRFHAPNCPLLTNGAADTSAPSPSAIPAVGPSTWGASPPYHGSPSFHSTPATLPPNNLAPRSNRLPFGAPFSHGDVHPPPFPAYTYENHRPADGHVSRPPMDAYLGNMSSPSTSSSSSSYHSPSSAGYSDPSMIYYDPRSENPSATSFPPPQGYSSGNPLTDIPFNPDPTYLEAVCKIR</sequence>
<evidence type="ECO:0000256" key="3">
    <source>
        <dbReference type="ARBA" id="ARBA00022737"/>
    </source>
</evidence>
<keyword evidence="11" id="KW-1185">Reference proteome</keyword>
<dbReference type="PANTHER" id="PTHR24394">
    <property type="entry name" value="ZINC FINGER PROTEIN"/>
    <property type="match status" value="1"/>
</dbReference>
<dbReference type="EMBL" id="KN832569">
    <property type="protein sequence ID" value="KII84930.1"/>
    <property type="molecule type" value="Genomic_DNA"/>
</dbReference>
<evidence type="ECO:0000256" key="4">
    <source>
        <dbReference type="ARBA" id="ARBA00022771"/>
    </source>
</evidence>
<evidence type="ECO:0000259" key="9">
    <source>
        <dbReference type="PROSITE" id="PS50157"/>
    </source>
</evidence>
<evidence type="ECO:0000256" key="6">
    <source>
        <dbReference type="ARBA" id="ARBA00023242"/>
    </source>
</evidence>
<comment type="subcellular location">
    <subcellularLocation>
        <location evidence="1">Nucleus</location>
    </subcellularLocation>
</comment>
<dbReference type="PROSITE" id="PS50157">
    <property type="entry name" value="ZINC_FINGER_C2H2_2"/>
    <property type="match status" value="2"/>
</dbReference>
<evidence type="ECO:0000313" key="10">
    <source>
        <dbReference type="EMBL" id="KII84930.1"/>
    </source>
</evidence>
<evidence type="ECO:0000256" key="2">
    <source>
        <dbReference type="ARBA" id="ARBA00022723"/>
    </source>
</evidence>
<dbReference type="InterPro" id="IPR036236">
    <property type="entry name" value="Znf_C2H2_sf"/>
</dbReference>
<dbReference type="Proteomes" id="UP000053263">
    <property type="component" value="Unassembled WGS sequence"/>
</dbReference>
<evidence type="ECO:0000256" key="1">
    <source>
        <dbReference type="ARBA" id="ARBA00004123"/>
    </source>
</evidence>
<dbReference type="GO" id="GO:0008270">
    <property type="term" value="F:zinc ion binding"/>
    <property type="evidence" value="ECO:0007669"/>
    <property type="project" value="UniProtKB-KW"/>
</dbReference>
<dbReference type="Gene3D" id="3.30.160.60">
    <property type="entry name" value="Classic Zinc Finger"/>
    <property type="match status" value="1"/>
</dbReference>
<protein>
    <recommendedName>
        <fullName evidence="9">C2H2-type domain-containing protein</fullName>
    </recommendedName>
</protein>
<dbReference type="HOGENOM" id="CLU_1111765_0_0_1"/>
<organism evidence="10 11">
    <name type="scientific">Plicaturopsis crispa FD-325 SS-3</name>
    <dbReference type="NCBI Taxonomy" id="944288"/>
    <lineage>
        <taxon>Eukaryota</taxon>
        <taxon>Fungi</taxon>
        <taxon>Dikarya</taxon>
        <taxon>Basidiomycota</taxon>
        <taxon>Agaricomycotina</taxon>
        <taxon>Agaricomycetes</taxon>
        <taxon>Agaricomycetidae</taxon>
        <taxon>Amylocorticiales</taxon>
        <taxon>Amylocorticiaceae</taxon>
        <taxon>Plicatura</taxon>
        <taxon>Plicaturopsis crispa</taxon>
    </lineage>
</organism>
<feature type="compositionally biased region" description="Low complexity" evidence="8">
    <location>
        <begin position="180"/>
        <end position="200"/>
    </location>
</feature>
<keyword evidence="6" id="KW-0539">Nucleus</keyword>
<keyword evidence="3" id="KW-0677">Repeat</keyword>
<evidence type="ECO:0000256" key="7">
    <source>
        <dbReference type="PROSITE-ProRule" id="PRU00042"/>
    </source>
</evidence>
<evidence type="ECO:0000256" key="5">
    <source>
        <dbReference type="ARBA" id="ARBA00022833"/>
    </source>
</evidence>
<dbReference type="GO" id="GO:0000981">
    <property type="term" value="F:DNA-binding transcription factor activity, RNA polymerase II-specific"/>
    <property type="evidence" value="ECO:0007669"/>
    <property type="project" value="TreeGrafter"/>
</dbReference>
<feature type="region of interest" description="Disordered" evidence="8">
    <location>
        <begin position="107"/>
        <end position="134"/>
    </location>
</feature>
<dbReference type="InterPro" id="IPR013087">
    <property type="entry name" value="Znf_C2H2_type"/>
</dbReference>
<dbReference type="OrthoDB" id="654211at2759"/>
<feature type="region of interest" description="Disordered" evidence="8">
    <location>
        <begin position="157"/>
        <end position="237"/>
    </location>
</feature>
<dbReference type="FunFam" id="3.30.160.60:FF:000065">
    <property type="entry name" value="B-cell CLL/lymphoma 6, member B"/>
    <property type="match status" value="1"/>
</dbReference>